<evidence type="ECO:0000313" key="2">
    <source>
        <dbReference type="Proteomes" id="UP001595478"/>
    </source>
</evidence>
<accession>A0ABV7FIB1</accession>
<dbReference type="EMBL" id="JBHRSW010000004">
    <property type="protein sequence ID" value="MFC3120017.1"/>
    <property type="molecule type" value="Genomic_DNA"/>
</dbReference>
<comment type="caution">
    <text evidence="1">The sequence shown here is derived from an EMBL/GenBank/DDBJ whole genome shotgun (WGS) entry which is preliminary data.</text>
</comment>
<keyword evidence="2" id="KW-1185">Reference proteome</keyword>
<sequence>MAFIKVKLNSQSYKNFKIEYLLESDLNLEFKVLCSNENTSMYEIYEKGELLAVVGVAGYFWHRDHMIKKSDSYGWEGLPIGDLKLTTDNQVLINGTAKANLASFGIFEWLKEVLVNLRLVKFEQWLLINFNENEMSQDIAICALFLRFAAKFSD</sequence>
<name>A0ABV7FIB1_9ALTE</name>
<organism evidence="1 2">
    <name type="scientific">Agaribacter flavus</name>
    <dbReference type="NCBI Taxonomy" id="1902781"/>
    <lineage>
        <taxon>Bacteria</taxon>
        <taxon>Pseudomonadati</taxon>
        <taxon>Pseudomonadota</taxon>
        <taxon>Gammaproteobacteria</taxon>
        <taxon>Alteromonadales</taxon>
        <taxon>Alteromonadaceae</taxon>
        <taxon>Agaribacter</taxon>
    </lineage>
</organism>
<protein>
    <submittedName>
        <fullName evidence="1">Uncharacterized protein</fullName>
    </submittedName>
</protein>
<reference evidence="2" key="1">
    <citation type="journal article" date="2019" name="Int. J. Syst. Evol. Microbiol.">
        <title>The Global Catalogue of Microorganisms (GCM) 10K type strain sequencing project: providing services to taxonomists for standard genome sequencing and annotation.</title>
        <authorList>
            <consortium name="The Broad Institute Genomics Platform"/>
            <consortium name="The Broad Institute Genome Sequencing Center for Infectious Disease"/>
            <person name="Wu L."/>
            <person name="Ma J."/>
        </authorList>
    </citation>
    <scope>NUCLEOTIDE SEQUENCE [LARGE SCALE GENOMIC DNA]</scope>
    <source>
        <strain evidence="2">KCTC 52473</strain>
    </source>
</reference>
<evidence type="ECO:0000313" key="1">
    <source>
        <dbReference type="EMBL" id="MFC3120017.1"/>
    </source>
</evidence>
<gene>
    <name evidence="1" type="ORF">ACFOHL_00105</name>
</gene>
<proteinExistence type="predicted"/>
<dbReference type="RefSeq" id="WP_376918163.1">
    <property type="nucleotide sequence ID" value="NZ_JBHRSW010000004.1"/>
</dbReference>
<dbReference type="Proteomes" id="UP001595478">
    <property type="component" value="Unassembled WGS sequence"/>
</dbReference>